<dbReference type="Proteomes" id="UP000321662">
    <property type="component" value="Unassembled WGS sequence"/>
</dbReference>
<proteinExistence type="predicted"/>
<feature type="transmembrane region" description="Helical" evidence="1">
    <location>
        <begin position="21"/>
        <end position="41"/>
    </location>
</feature>
<keyword evidence="3" id="KW-1185">Reference proteome</keyword>
<keyword evidence="1" id="KW-1133">Transmembrane helix</keyword>
<keyword evidence="1" id="KW-0812">Transmembrane</keyword>
<name>A0A511AR70_9LACT</name>
<comment type="caution">
    <text evidence="2">The sequence shown here is derived from an EMBL/GenBank/DDBJ whole genome shotgun (WGS) entry which is preliminary data.</text>
</comment>
<dbReference type="EMBL" id="BJUY01000002">
    <property type="protein sequence ID" value="GEK90704.1"/>
    <property type="molecule type" value="Genomic_DNA"/>
</dbReference>
<gene>
    <name evidence="2" type="ORF">AKA01nite_03260</name>
</gene>
<reference evidence="2 3" key="1">
    <citation type="submission" date="2019-07" db="EMBL/GenBank/DDBJ databases">
        <title>Whole genome shotgun sequence of Alkalibacterium kapii NBRC 103247.</title>
        <authorList>
            <person name="Hosoyama A."/>
            <person name="Uohara A."/>
            <person name="Ohji S."/>
            <person name="Ichikawa N."/>
        </authorList>
    </citation>
    <scope>NUCLEOTIDE SEQUENCE [LARGE SCALE GENOMIC DNA]</scope>
    <source>
        <strain evidence="2 3">NBRC 103247</strain>
    </source>
</reference>
<evidence type="ECO:0000313" key="2">
    <source>
        <dbReference type="EMBL" id="GEK90704.1"/>
    </source>
</evidence>
<sequence>MSKNLRDDEREKKHLKTKERLYVGVFMLITIVQVCSSSVFLRSYTSVSEIRKFCPLNE</sequence>
<dbReference type="AlphaFoldDB" id="A0A511AR70"/>
<accession>A0A511AR70</accession>
<protein>
    <submittedName>
        <fullName evidence="2">Uncharacterized protein</fullName>
    </submittedName>
</protein>
<evidence type="ECO:0000313" key="3">
    <source>
        <dbReference type="Proteomes" id="UP000321662"/>
    </source>
</evidence>
<keyword evidence="1" id="KW-0472">Membrane</keyword>
<organism evidence="2 3">
    <name type="scientific">Alkalibacterium kapii</name>
    <dbReference type="NCBI Taxonomy" id="426704"/>
    <lineage>
        <taxon>Bacteria</taxon>
        <taxon>Bacillati</taxon>
        <taxon>Bacillota</taxon>
        <taxon>Bacilli</taxon>
        <taxon>Lactobacillales</taxon>
        <taxon>Carnobacteriaceae</taxon>
        <taxon>Alkalibacterium</taxon>
    </lineage>
</organism>
<evidence type="ECO:0000256" key="1">
    <source>
        <dbReference type="SAM" id="Phobius"/>
    </source>
</evidence>